<accession>A0A9Q6LJ21</accession>
<dbReference type="AlphaFoldDB" id="A0A9Q6LJ21"/>
<keyword evidence="3" id="KW-0614">Plasmid</keyword>
<dbReference type="GeneID" id="66739565"/>
<evidence type="ECO:0000256" key="1">
    <source>
        <dbReference type="SAM" id="MobiDB-lite"/>
    </source>
</evidence>
<feature type="region of interest" description="Disordered" evidence="1">
    <location>
        <begin position="44"/>
        <end position="64"/>
    </location>
</feature>
<evidence type="ECO:0000313" key="3">
    <source>
        <dbReference type="EMBL" id="QGO07631.1"/>
    </source>
</evidence>
<organism evidence="2 4">
    <name type="scientific">Piscirickettsia salmonis</name>
    <dbReference type="NCBI Taxonomy" id="1238"/>
    <lineage>
        <taxon>Bacteria</taxon>
        <taxon>Pseudomonadati</taxon>
        <taxon>Pseudomonadota</taxon>
        <taxon>Gammaproteobacteria</taxon>
        <taxon>Thiotrichales</taxon>
        <taxon>Piscirickettsiaceae</taxon>
        <taxon>Piscirickettsia</taxon>
    </lineage>
</organism>
<geneLocation type="plasmid" evidence="3 4">
    <name>unnamed1</name>
</geneLocation>
<reference evidence="2 4" key="1">
    <citation type="submission" date="2019-04" db="EMBL/GenBank/DDBJ databases">
        <title>Complete genome sequencing of Piscirickettsia salmonis strain Psal-009.</title>
        <authorList>
            <person name="Schober I."/>
            <person name="Bunk B."/>
            <person name="Sproer C."/>
            <person name="Carril G.P."/>
            <person name="Riedel T."/>
            <person name="Flores-Herrera P.A."/>
            <person name="Nourdin-Galindo G."/>
            <person name="Marshall S.H."/>
            <person name="Overmann J."/>
        </authorList>
    </citation>
    <scope>NUCLEOTIDE SEQUENCE [LARGE SCALE GENOMIC DNA]</scope>
    <source>
        <strain evidence="2 4">Psal-009</strain>
        <plasmid evidence="3 4">unnamed1</plasmid>
    </source>
</reference>
<dbReference type="Proteomes" id="UP000422232">
    <property type="component" value="Chromosome"/>
</dbReference>
<gene>
    <name evidence="2" type="ORF">Psal009_00618</name>
    <name evidence="3" type="ORF">Psal009_03590</name>
</gene>
<proteinExistence type="predicted"/>
<evidence type="ECO:0000313" key="2">
    <source>
        <dbReference type="EMBL" id="QGO04746.1"/>
    </source>
</evidence>
<evidence type="ECO:0000313" key="4">
    <source>
        <dbReference type="Proteomes" id="UP000422232"/>
    </source>
</evidence>
<dbReference type="RefSeq" id="WP_016211795.1">
    <property type="nucleotide sequence ID" value="NZ_CP012413.1"/>
</dbReference>
<name>A0A9Q6LJ21_PISSA</name>
<keyword evidence="4" id="KW-1185">Reference proteome</keyword>
<dbReference type="EMBL" id="CP038908">
    <property type="protein sequence ID" value="QGO04746.1"/>
    <property type="molecule type" value="Genomic_DNA"/>
</dbReference>
<dbReference type="Proteomes" id="UP000422232">
    <property type="component" value="Plasmid unnamed1"/>
</dbReference>
<sequence length="64" mass="7654">MKLKTKKISNACKGNTFLCVNFAKSKRKRRYLGRYFAHPMMQNRRAKRDDYKPSAVRVTQRYVP</sequence>
<protein>
    <submittedName>
        <fullName evidence="2">Uncharacterized protein</fullName>
    </submittedName>
</protein>
<dbReference type="EMBL" id="CP038909">
    <property type="protein sequence ID" value="QGO07631.1"/>
    <property type="molecule type" value="Genomic_DNA"/>
</dbReference>